<protein>
    <submittedName>
        <fullName evidence="1">Uncharacterized protein</fullName>
    </submittedName>
</protein>
<accession>A0A2P1JXC1</accession>
<reference evidence="2" key="1">
    <citation type="submission" date="2018-02" db="EMBL/GenBank/DDBJ databases">
        <authorList>
            <person name="Cohen D.B."/>
            <person name="Kent A.D."/>
        </authorList>
    </citation>
    <scope>NUCLEOTIDE SEQUENCE [LARGE SCALE GENOMIC DNA]</scope>
</reference>
<dbReference type="RefSeq" id="YP_010059063.1">
    <property type="nucleotide sequence ID" value="NC_054724.1"/>
</dbReference>
<dbReference type="Proteomes" id="UP000241290">
    <property type="component" value="Genome"/>
</dbReference>
<name>A0A2P1JXC1_9CAUD</name>
<dbReference type="KEGG" id="vg:64766294"/>
<keyword evidence="2" id="KW-1185">Reference proteome</keyword>
<evidence type="ECO:0000313" key="2">
    <source>
        <dbReference type="Proteomes" id="UP000241290"/>
    </source>
</evidence>
<dbReference type="EMBL" id="MG962366">
    <property type="protein sequence ID" value="AVO24981.1"/>
    <property type="molecule type" value="Genomic_DNA"/>
</dbReference>
<proteinExistence type="predicted"/>
<dbReference type="GeneID" id="64766294"/>
<evidence type="ECO:0000313" key="1">
    <source>
        <dbReference type="EMBL" id="AVO24981.1"/>
    </source>
</evidence>
<gene>
    <name evidence="1" type="primary">41</name>
    <name evidence="1" type="ORF">SEA_FINCH_41</name>
</gene>
<sequence length="220" mass="24205">MTNLANDVLPGSSGGVIEAVKRGVVTAFRSALTGTSLSQTSRDIHVDMEYPVEKTNYPGLWVQFSLSELQPSGIGHAMKDTETGGTVQQWSYKGRVSLTLLAMSSIERDRIADHIITTFAFSRVSGVDDTGLYSESYSELFQAFNDNPYLSMTINADSLKPGGQSITVGTPWDESQLVYEDNYAFELQGEFQMVSLPEGGIILRRVDIYPEIALPSSEWQ</sequence>
<organism evidence="1 2">
    <name type="scientific">Rhodococcus phage Finch</name>
    <dbReference type="NCBI Taxonomy" id="2094144"/>
    <lineage>
        <taxon>Viruses</taxon>
        <taxon>Duplodnaviria</taxon>
        <taxon>Heunggongvirae</taxon>
        <taxon>Uroviricota</taxon>
        <taxon>Caudoviricetes</taxon>
        <taxon>Finchvirus</taxon>
        <taxon>Finchvirus finch</taxon>
    </lineage>
</organism>